<name>A0ABN8LIN3_9CNID</name>
<evidence type="ECO:0000259" key="3">
    <source>
        <dbReference type="Pfam" id="PF01549"/>
    </source>
</evidence>
<evidence type="ECO:0000256" key="2">
    <source>
        <dbReference type="SAM" id="SignalP"/>
    </source>
</evidence>
<feature type="chain" id="PRO_5046222386" description="ShKT domain-containing protein" evidence="2">
    <location>
        <begin position="21"/>
        <end position="84"/>
    </location>
</feature>
<proteinExistence type="predicted"/>
<evidence type="ECO:0000313" key="5">
    <source>
        <dbReference type="Proteomes" id="UP001159427"/>
    </source>
</evidence>
<protein>
    <recommendedName>
        <fullName evidence="3">ShKT domain-containing protein</fullName>
    </recommendedName>
</protein>
<feature type="domain" description="ShKT" evidence="3">
    <location>
        <begin position="53"/>
        <end position="84"/>
    </location>
</feature>
<dbReference type="EMBL" id="CALNXI010000002">
    <property type="protein sequence ID" value="CAH3013766.1"/>
    <property type="molecule type" value="Genomic_DNA"/>
</dbReference>
<sequence>MTQVILMIFTSLLFVQNASGEGILLEEDPYIEEDAASLEDNFSGDEVSCPELPACRYFVKFCWSTKHNWYDFVIENCQKTCRLC</sequence>
<organism evidence="4 5">
    <name type="scientific">Porites evermanni</name>
    <dbReference type="NCBI Taxonomy" id="104178"/>
    <lineage>
        <taxon>Eukaryota</taxon>
        <taxon>Metazoa</taxon>
        <taxon>Cnidaria</taxon>
        <taxon>Anthozoa</taxon>
        <taxon>Hexacorallia</taxon>
        <taxon>Scleractinia</taxon>
        <taxon>Fungiina</taxon>
        <taxon>Poritidae</taxon>
        <taxon>Porites</taxon>
    </lineage>
</organism>
<reference evidence="4 5" key="1">
    <citation type="submission" date="2022-05" db="EMBL/GenBank/DDBJ databases">
        <authorList>
            <consortium name="Genoscope - CEA"/>
            <person name="William W."/>
        </authorList>
    </citation>
    <scope>NUCLEOTIDE SEQUENCE [LARGE SCALE GENOMIC DNA]</scope>
</reference>
<dbReference type="InterPro" id="IPR003582">
    <property type="entry name" value="ShKT_dom"/>
</dbReference>
<evidence type="ECO:0000313" key="4">
    <source>
        <dbReference type="EMBL" id="CAH3013766.1"/>
    </source>
</evidence>
<evidence type="ECO:0000256" key="1">
    <source>
        <dbReference type="ARBA" id="ARBA00022656"/>
    </source>
</evidence>
<keyword evidence="2" id="KW-0732">Signal</keyword>
<comment type="caution">
    <text evidence="4">The sequence shown here is derived from an EMBL/GenBank/DDBJ whole genome shotgun (WGS) entry which is preliminary data.</text>
</comment>
<feature type="signal peptide" evidence="2">
    <location>
        <begin position="1"/>
        <end position="20"/>
    </location>
</feature>
<keyword evidence="1" id="KW-0800">Toxin</keyword>
<dbReference type="Proteomes" id="UP001159427">
    <property type="component" value="Unassembled WGS sequence"/>
</dbReference>
<keyword evidence="5" id="KW-1185">Reference proteome</keyword>
<dbReference type="Pfam" id="PF01549">
    <property type="entry name" value="ShK"/>
    <property type="match status" value="1"/>
</dbReference>
<accession>A0ABN8LIN3</accession>
<gene>
    <name evidence="4" type="ORF">PEVE_00013428</name>
</gene>